<dbReference type="Proteomes" id="UP001234178">
    <property type="component" value="Unassembled WGS sequence"/>
</dbReference>
<dbReference type="Pfam" id="PF05485">
    <property type="entry name" value="THAP"/>
    <property type="match status" value="1"/>
</dbReference>
<accession>A0ABR0AZ20</accession>
<evidence type="ECO:0000256" key="3">
    <source>
        <dbReference type="ARBA" id="ARBA00022833"/>
    </source>
</evidence>
<evidence type="ECO:0000313" key="7">
    <source>
        <dbReference type="EMBL" id="KAK4030379.1"/>
    </source>
</evidence>
<organism evidence="7 8">
    <name type="scientific">Daphnia magna</name>
    <dbReference type="NCBI Taxonomy" id="35525"/>
    <lineage>
        <taxon>Eukaryota</taxon>
        <taxon>Metazoa</taxon>
        <taxon>Ecdysozoa</taxon>
        <taxon>Arthropoda</taxon>
        <taxon>Crustacea</taxon>
        <taxon>Branchiopoda</taxon>
        <taxon>Diplostraca</taxon>
        <taxon>Cladocera</taxon>
        <taxon>Anomopoda</taxon>
        <taxon>Daphniidae</taxon>
        <taxon>Daphnia</taxon>
    </lineage>
</organism>
<evidence type="ECO:0000313" key="8">
    <source>
        <dbReference type="Proteomes" id="UP001234178"/>
    </source>
</evidence>
<keyword evidence="1" id="KW-0479">Metal-binding</keyword>
<feature type="domain" description="THAP-type" evidence="6">
    <location>
        <begin position="67"/>
        <end position="152"/>
    </location>
</feature>
<keyword evidence="3" id="KW-0862">Zinc</keyword>
<dbReference type="SUPFAM" id="SSF57716">
    <property type="entry name" value="Glucocorticoid receptor-like (DNA-binding domain)"/>
    <property type="match status" value="1"/>
</dbReference>
<protein>
    <recommendedName>
        <fullName evidence="6">THAP-type domain-containing protein</fullName>
    </recommendedName>
</protein>
<evidence type="ECO:0000256" key="2">
    <source>
        <dbReference type="ARBA" id="ARBA00022771"/>
    </source>
</evidence>
<dbReference type="EMBL" id="JAOYFB010000039">
    <property type="protein sequence ID" value="KAK4030379.1"/>
    <property type="molecule type" value="Genomic_DNA"/>
</dbReference>
<evidence type="ECO:0000256" key="5">
    <source>
        <dbReference type="PROSITE-ProRule" id="PRU00309"/>
    </source>
</evidence>
<comment type="caution">
    <text evidence="7">The sequence shown here is derived from an EMBL/GenBank/DDBJ whole genome shotgun (WGS) entry which is preliminary data.</text>
</comment>
<evidence type="ECO:0000256" key="1">
    <source>
        <dbReference type="ARBA" id="ARBA00022723"/>
    </source>
</evidence>
<dbReference type="PROSITE" id="PS50950">
    <property type="entry name" value="ZF_THAP"/>
    <property type="match status" value="1"/>
</dbReference>
<gene>
    <name evidence="7" type="ORF">OUZ56_023378</name>
</gene>
<keyword evidence="4 5" id="KW-0238">DNA-binding</keyword>
<keyword evidence="2 5" id="KW-0863">Zinc-finger</keyword>
<evidence type="ECO:0000256" key="4">
    <source>
        <dbReference type="ARBA" id="ARBA00023125"/>
    </source>
</evidence>
<dbReference type="InterPro" id="IPR006612">
    <property type="entry name" value="THAP_Znf"/>
</dbReference>
<reference evidence="7 8" key="1">
    <citation type="journal article" date="2023" name="Nucleic Acids Res.">
        <title>The hologenome of Daphnia magna reveals possible DNA methylation and microbiome-mediated evolution of the host genome.</title>
        <authorList>
            <person name="Chaturvedi A."/>
            <person name="Li X."/>
            <person name="Dhandapani V."/>
            <person name="Marshall H."/>
            <person name="Kissane S."/>
            <person name="Cuenca-Cambronero M."/>
            <person name="Asole G."/>
            <person name="Calvet F."/>
            <person name="Ruiz-Romero M."/>
            <person name="Marangio P."/>
            <person name="Guigo R."/>
            <person name="Rago D."/>
            <person name="Mirbahai L."/>
            <person name="Eastwood N."/>
            <person name="Colbourne J.K."/>
            <person name="Zhou J."/>
            <person name="Mallon E."/>
            <person name="Orsini L."/>
        </authorList>
    </citation>
    <scope>NUCLEOTIDE SEQUENCE [LARGE SCALE GENOMIC DNA]</scope>
    <source>
        <strain evidence="7">LRV0_1</strain>
    </source>
</reference>
<proteinExistence type="predicted"/>
<keyword evidence="8" id="KW-1185">Reference proteome</keyword>
<name>A0ABR0AZ20_9CRUS</name>
<evidence type="ECO:0000259" key="6">
    <source>
        <dbReference type="PROSITE" id="PS50950"/>
    </source>
</evidence>
<sequence length="152" mass="17385">MDVPNNPSAFKIIRIVKVMELSTSNTVFTREWNQIQLPKKSGKNQYRPLFSVNCAADTYDATVLLEMPRCVIIGCRNGYKKKIVLASRTDIVEKESKFTLFYKPSDQNVSKVWEDKIPKEDGAVLPNRYAVCHEHFDESQIIKSDVTIINGE</sequence>